<organism evidence="2 3">
    <name type="scientific">Ruegeria pomeroyi</name>
    <dbReference type="NCBI Taxonomy" id="89184"/>
    <lineage>
        <taxon>Bacteria</taxon>
        <taxon>Pseudomonadati</taxon>
        <taxon>Pseudomonadota</taxon>
        <taxon>Alphaproteobacteria</taxon>
        <taxon>Rhodobacterales</taxon>
        <taxon>Roseobacteraceae</taxon>
        <taxon>Ruegeria</taxon>
    </lineage>
</organism>
<dbReference type="SUPFAM" id="SSF47090">
    <property type="entry name" value="PGBD-like"/>
    <property type="match status" value="1"/>
</dbReference>
<dbReference type="InterPro" id="IPR036365">
    <property type="entry name" value="PGBD-like_sf"/>
</dbReference>
<dbReference type="Gene3D" id="1.10.101.10">
    <property type="entry name" value="PGBD-like superfamily/PGBD"/>
    <property type="match status" value="1"/>
</dbReference>
<comment type="caution">
    <text evidence="2">The sequence shown here is derived from an EMBL/GenBank/DDBJ whole genome shotgun (WGS) entry which is preliminary data.</text>
</comment>
<sequence length="175" mass="18877">MMSRSALFCALALVGLSGCDTGLPDVDALREPEVSRFTAEAPPGAAPGTCWGKQVTPAIIETVTHQVMLQPAEIQSDGSVLQPAVYKTETRQEIVRERKETWFETLCAQELTPDFVASVQRALAARGFYRGAPSGEMDARTRAAVRRYQEPQGLDSGILSRAAARDLGLVAVDRG</sequence>
<dbReference type="OMA" id="PRRESWF"/>
<gene>
    <name evidence="2" type="ORF">HW564_16265</name>
</gene>
<dbReference type="InterPro" id="IPR036366">
    <property type="entry name" value="PGBDSf"/>
</dbReference>
<dbReference type="EMBL" id="JABXIY010000047">
    <property type="protein sequence ID" value="NVK98480.1"/>
    <property type="molecule type" value="Genomic_DNA"/>
</dbReference>
<evidence type="ECO:0000313" key="2">
    <source>
        <dbReference type="EMBL" id="NVK98480.1"/>
    </source>
</evidence>
<dbReference type="Proteomes" id="UP000565723">
    <property type="component" value="Unassembled WGS sequence"/>
</dbReference>
<evidence type="ECO:0000313" key="3">
    <source>
        <dbReference type="Proteomes" id="UP000565723"/>
    </source>
</evidence>
<proteinExistence type="predicted"/>
<dbReference type="PROSITE" id="PS51257">
    <property type="entry name" value="PROKAR_LIPOPROTEIN"/>
    <property type="match status" value="1"/>
</dbReference>
<name>A0A850LL28_9RHOB</name>
<dbReference type="Pfam" id="PF01471">
    <property type="entry name" value="PG_binding_1"/>
    <property type="match status" value="1"/>
</dbReference>
<protein>
    <submittedName>
        <fullName evidence="2">Peptidoglycan-binding protein</fullName>
    </submittedName>
</protein>
<dbReference type="AlphaFoldDB" id="A0A850LL28"/>
<feature type="domain" description="Peptidoglycan binding-like" evidence="1">
    <location>
        <begin position="114"/>
        <end position="160"/>
    </location>
</feature>
<dbReference type="RefSeq" id="WP_011047087.1">
    <property type="nucleotide sequence ID" value="NZ_CP076685.1"/>
</dbReference>
<reference evidence="2 3" key="1">
    <citation type="journal article" date="2020" name="Proc. Natl. Acad. Sci. U.S.A.">
        <title>Ecological drivers of bacterial community assembly in synthetic phycospheres.</title>
        <authorList>
            <person name="Fu H."/>
            <person name="Uchimiya M."/>
            <person name="Gore J."/>
            <person name="Moran M.A."/>
        </authorList>
    </citation>
    <scope>NUCLEOTIDE SEQUENCE [LARGE SCALE GENOMIC DNA]</scope>
    <source>
        <strain evidence="2">HF-Din03</strain>
    </source>
</reference>
<evidence type="ECO:0000259" key="1">
    <source>
        <dbReference type="Pfam" id="PF01471"/>
    </source>
</evidence>
<dbReference type="InterPro" id="IPR002477">
    <property type="entry name" value="Peptidoglycan-bd-like"/>
</dbReference>
<accession>A0A850LL28</accession>